<name>F6FRP0_ISOV2</name>
<dbReference type="RefSeq" id="WP_013837376.1">
    <property type="nucleotide sequence ID" value="NC_015588.1"/>
</dbReference>
<accession>F6FRP0</accession>
<proteinExistence type="predicted"/>
<protein>
    <submittedName>
        <fullName evidence="1">Uncharacterized protein</fullName>
    </submittedName>
</protein>
<keyword evidence="2" id="KW-1185">Reference proteome</keyword>
<organism evidence="2">
    <name type="scientific">Isoptericola variabilis (strain 225)</name>
    <dbReference type="NCBI Taxonomy" id="743718"/>
    <lineage>
        <taxon>Bacteria</taxon>
        <taxon>Bacillati</taxon>
        <taxon>Actinomycetota</taxon>
        <taxon>Actinomycetes</taxon>
        <taxon>Micrococcales</taxon>
        <taxon>Promicromonosporaceae</taxon>
        <taxon>Isoptericola</taxon>
    </lineage>
</organism>
<dbReference type="EMBL" id="CP002810">
    <property type="protein sequence ID" value="AEG42981.1"/>
    <property type="molecule type" value="Genomic_DNA"/>
</dbReference>
<dbReference type="Proteomes" id="UP000009236">
    <property type="component" value="Chromosome"/>
</dbReference>
<dbReference type="HOGENOM" id="CLU_2069931_0_0_11"/>
<dbReference type="AlphaFoldDB" id="F6FRP0"/>
<evidence type="ECO:0000313" key="2">
    <source>
        <dbReference type="Proteomes" id="UP000009236"/>
    </source>
</evidence>
<dbReference type="STRING" id="743718.Isova_0171"/>
<gene>
    <name evidence="1" type="ordered locus">Isova_0171</name>
</gene>
<reference evidence="1 2" key="1">
    <citation type="submission" date="2011-05" db="EMBL/GenBank/DDBJ databases">
        <title>Complete sequence of Isoptericola variabilis 225.</title>
        <authorList>
            <consortium name="US DOE Joint Genome Institute"/>
            <person name="Lucas S."/>
            <person name="Han J."/>
            <person name="Lapidus A."/>
            <person name="Cheng J.-F."/>
            <person name="Goodwin L."/>
            <person name="Pitluck S."/>
            <person name="Peters L."/>
            <person name="Mikhailova N."/>
            <person name="Zeytun A."/>
            <person name="Han C."/>
            <person name="Tapia R."/>
            <person name="Land M."/>
            <person name="Hauser L."/>
            <person name="Kyrpides N."/>
            <person name="Ivanova N."/>
            <person name="Pagani I."/>
            <person name="Siebers A."/>
            <person name="Allgaier M."/>
            <person name="Thelen M."/>
            <person name="Hugenholtz P."/>
            <person name="Gladden J."/>
            <person name="Woyke T."/>
        </authorList>
    </citation>
    <scope>NUCLEOTIDE SEQUENCE [LARGE SCALE GENOMIC DNA]</scope>
    <source>
        <strain evidence="2">225</strain>
    </source>
</reference>
<evidence type="ECO:0000313" key="1">
    <source>
        <dbReference type="EMBL" id="AEG42981.1"/>
    </source>
</evidence>
<dbReference type="KEGG" id="iva:Isova_0171"/>
<sequence length="118" mass="13182">MIFLAAPEHPSFYDDVVTTAAHEMLHAAWEQLDVRERAELRDLLEAEVADLGADDPIHEQIEWSTDGSKMARPSELFAYVGTQIGREGGLEPQLEEVYARFISDRSALVAVHTDNPFG</sequence>